<gene>
    <name evidence="3" type="ORF">G8O29_03035</name>
</gene>
<protein>
    <recommendedName>
        <fullName evidence="5">Inner membrane protein</fullName>
    </recommendedName>
</protein>
<name>A0ABX0G3B9_9RHOB</name>
<feature type="coiled-coil region" evidence="1">
    <location>
        <begin position="199"/>
        <end position="237"/>
    </location>
</feature>
<comment type="caution">
    <text evidence="3">The sequence shown here is derived from an EMBL/GenBank/DDBJ whole genome shotgun (WGS) entry which is preliminary data.</text>
</comment>
<feature type="region of interest" description="Disordered" evidence="2">
    <location>
        <begin position="1"/>
        <end position="71"/>
    </location>
</feature>
<sequence length="389" mass="39290">MTRRKETPPEAPVEAPAPVPQDPAAPPSDTPEPFVAEPAIADSPSVDPAPEPAVPQPPDPPKPAPQPQRSGVLAPLLGGALAAIGGFALSHFDLLGLGGSTDPAELAALSTRLDETEARLVAALDAAKAEAAAIASRVAALETAPEPAAPDLSRLDDLAQRLAALETAPADGATGDAALAARLADLEQRLSNLPATDASPEIRQQLDAALARLDAAEAEAKARAAEAESAAESARRAKALDALTAAVATGGPFAAELEALADPALTAALGPLADSGVPTLARLQADFPEAAREALRIARQTSAGDSWFDRLLGFLAAQTAARPLTPLEGAAPDAVLSRAEFALTEGRVADALAELATLDPAVQAPFAAWITAANAQVEAATALRSARGE</sequence>
<keyword evidence="4" id="KW-1185">Reference proteome</keyword>
<proteinExistence type="predicted"/>
<evidence type="ECO:0000313" key="4">
    <source>
        <dbReference type="Proteomes" id="UP001515660"/>
    </source>
</evidence>
<reference evidence="3 4" key="1">
    <citation type="journal article" date="2022" name="Microorganisms">
        <title>Genome Sequence and Characterization of a Xanthorhodopsin-Containing, Aerobic Anoxygenic Phototrophic Rhodobacter Species, Isolated from Mesophilic Conditions at Yellowstone National Park.</title>
        <authorList>
            <person name="Kyndt J.A."/>
            <person name="Robertson S."/>
            <person name="Shoffstall I.B."/>
            <person name="Ramaley R.F."/>
            <person name="Meyer T.E."/>
        </authorList>
    </citation>
    <scope>NUCLEOTIDE SEQUENCE [LARGE SCALE GENOMIC DNA]</scope>
    <source>
        <strain evidence="3 4">M37P</strain>
    </source>
</reference>
<dbReference type="RefSeq" id="WP_166401752.1">
    <property type="nucleotide sequence ID" value="NZ_JAANHS010000002.1"/>
</dbReference>
<accession>A0ABX0G3B9</accession>
<organism evidence="3 4">
    <name type="scientific">Rhodobacter calidifons</name>
    <dbReference type="NCBI Taxonomy" id="2715277"/>
    <lineage>
        <taxon>Bacteria</taxon>
        <taxon>Pseudomonadati</taxon>
        <taxon>Pseudomonadota</taxon>
        <taxon>Alphaproteobacteria</taxon>
        <taxon>Rhodobacterales</taxon>
        <taxon>Rhodobacter group</taxon>
        <taxon>Rhodobacter</taxon>
    </lineage>
</organism>
<dbReference type="Proteomes" id="UP001515660">
    <property type="component" value="Unassembled WGS sequence"/>
</dbReference>
<feature type="compositionally biased region" description="Pro residues" evidence="2">
    <location>
        <begin position="47"/>
        <end position="66"/>
    </location>
</feature>
<evidence type="ECO:0000313" key="3">
    <source>
        <dbReference type="EMBL" id="NHB75715.1"/>
    </source>
</evidence>
<evidence type="ECO:0000256" key="2">
    <source>
        <dbReference type="SAM" id="MobiDB-lite"/>
    </source>
</evidence>
<feature type="compositionally biased region" description="Pro residues" evidence="2">
    <location>
        <begin position="9"/>
        <end position="30"/>
    </location>
</feature>
<evidence type="ECO:0000256" key="1">
    <source>
        <dbReference type="SAM" id="Coils"/>
    </source>
</evidence>
<evidence type="ECO:0008006" key="5">
    <source>
        <dbReference type="Google" id="ProtNLM"/>
    </source>
</evidence>
<dbReference type="EMBL" id="JAANHS010000002">
    <property type="protein sequence ID" value="NHB75715.1"/>
    <property type="molecule type" value="Genomic_DNA"/>
</dbReference>
<feature type="coiled-coil region" evidence="1">
    <location>
        <begin position="106"/>
        <end position="144"/>
    </location>
</feature>
<keyword evidence="1" id="KW-0175">Coiled coil</keyword>